<sequence>MVTLVDTNVLIDLAVRDAEWRVWSHARLSSAREHGAIVINPVIYSEFSYRYTDPEEVEAVLDPEAFRREGLPWPAAFAAAQAFRRYREAGGKRDRVLPDFLIGAHAAIRGYDLLTRDTGRYATYFPTVSLITPESHP</sequence>
<dbReference type="Proteomes" id="UP000320314">
    <property type="component" value="Unassembled WGS sequence"/>
</dbReference>
<evidence type="ECO:0000313" key="10">
    <source>
        <dbReference type="Proteomes" id="UP000320314"/>
    </source>
</evidence>
<gene>
    <name evidence="9" type="ORF">FJU11_00235</name>
</gene>
<comment type="similarity">
    <text evidence="7">Belongs to the PINc/VapC protein family.</text>
</comment>
<name>A0A506UHA6_9HYPH</name>
<keyword evidence="5" id="KW-0378">Hydrolase</keyword>
<dbReference type="InterPro" id="IPR029060">
    <property type="entry name" value="PIN-like_dom_sf"/>
</dbReference>
<keyword evidence="6" id="KW-0460">Magnesium</keyword>
<evidence type="ECO:0000259" key="8">
    <source>
        <dbReference type="Pfam" id="PF01850"/>
    </source>
</evidence>
<dbReference type="CDD" id="cd09854">
    <property type="entry name" value="PIN_VapC-like"/>
    <property type="match status" value="1"/>
</dbReference>
<evidence type="ECO:0000256" key="4">
    <source>
        <dbReference type="ARBA" id="ARBA00022723"/>
    </source>
</evidence>
<dbReference type="InterPro" id="IPR002716">
    <property type="entry name" value="PIN_dom"/>
</dbReference>
<evidence type="ECO:0000256" key="5">
    <source>
        <dbReference type="ARBA" id="ARBA00022801"/>
    </source>
</evidence>
<proteinExistence type="inferred from homology"/>
<comment type="caution">
    <text evidence="9">The sequence shown here is derived from an EMBL/GenBank/DDBJ whole genome shotgun (WGS) entry which is preliminary data.</text>
</comment>
<dbReference type="GO" id="GO:0004518">
    <property type="term" value="F:nuclease activity"/>
    <property type="evidence" value="ECO:0007669"/>
    <property type="project" value="UniProtKB-KW"/>
</dbReference>
<dbReference type="PANTHER" id="PTHR33653:SF1">
    <property type="entry name" value="RIBONUCLEASE VAPC2"/>
    <property type="match status" value="1"/>
</dbReference>
<accession>A0A506UHA6</accession>
<dbReference type="RefSeq" id="WP_141164994.1">
    <property type="nucleotide sequence ID" value="NZ_VHLH01000001.1"/>
</dbReference>
<dbReference type="Gene3D" id="3.40.50.1010">
    <property type="entry name" value="5'-nuclease"/>
    <property type="match status" value="1"/>
</dbReference>
<evidence type="ECO:0000256" key="1">
    <source>
        <dbReference type="ARBA" id="ARBA00001946"/>
    </source>
</evidence>
<reference evidence="9 10" key="1">
    <citation type="submission" date="2019-06" db="EMBL/GenBank/DDBJ databases">
        <authorList>
            <person name="Li M."/>
        </authorList>
    </citation>
    <scope>NUCLEOTIDE SEQUENCE [LARGE SCALE GENOMIC DNA]</scope>
    <source>
        <strain evidence="9 10">BGMRC6574</strain>
    </source>
</reference>
<protein>
    <submittedName>
        <fullName evidence="9">Type II toxin-antitoxin system VapC family toxin</fullName>
    </submittedName>
</protein>
<dbReference type="OrthoDB" id="9800524at2"/>
<keyword evidence="10" id="KW-1185">Reference proteome</keyword>
<dbReference type="SUPFAM" id="SSF88723">
    <property type="entry name" value="PIN domain-like"/>
    <property type="match status" value="1"/>
</dbReference>
<feature type="domain" description="PIN" evidence="8">
    <location>
        <begin position="4"/>
        <end position="119"/>
    </location>
</feature>
<evidence type="ECO:0000256" key="2">
    <source>
        <dbReference type="ARBA" id="ARBA00022649"/>
    </source>
</evidence>
<evidence type="ECO:0000313" key="9">
    <source>
        <dbReference type="EMBL" id="TPW32691.1"/>
    </source>
</evidence>
<evidence type="ECO:0000256" key="3">
    <source>
        <dbReference type="ARBA" id="ARBA00022722"/>
    </source>
</evidence>
<organism evidence="9 10">
    <name type="scientific">Pararhizobium mangrovi</name>
    <dbReference type="NCBI Taxonomy" id="2590452"/>
    <lineage>
        <taxon>Bacteria</taxon>
        <taxon>Pseudomonadati</taxon>
        <taxon>Pseudomonadota</taxon>
        <taxon>Alphaproteobacteria</taxon>
        <taxon>Hyphomicrobiales</taxon>
        <taxon>Rhizobiaceae</taxon>
        <taxon>Rhizobium/Agrobacterium group</taxon>
        <taxon>Pararhizobium</taxon>
    </lineage>
</organism>
<comment type="cofactor">
    <cofactor evidence="1">
        <name>Mg(2+)</name>
        <dbReference type="ChEBI" id="CHEBI:18420"/>
    </cofactor>
</comment>
<evidence type="ECO:0000256" key="7">
    <source>
        <dbReference type="ARBA" id="ARBA00038093"/>
    </source>
</evidence>
<keyword evidence="4" id="KW-0479">Metal-binding</keyword>
<keyword evidence="3" id="KW-0540">Nuclease</keyword>
<dbReference type="GO" id="GO:0016787">
    <property type="term" value="F:hydrolase activity"/>
    <property type="evidence" value="ECO:0007669"/>
    <property type="project" value="UniProtKB-KW"/>
</dbReference>
<dbReference type="Pfam" id="PF01850">
    <property type="entry name" value="PIN"/>
    <property type="match status" value="1"/>
</dbReference>
<keyword evidence="2" id="KW-1277">Toxin-antitoxin system</keyword>
<evidence type="ECO:0000256" key="6">
    <source>
        <dbReference type="ARBA" id="ARBA00022842"/>
    </source>
</evidence>
<dbReference type="GO" id="GO:0046872">
    <property type="term" value="F:metal ion binding"/>
    <property type="evidence" value="ECO:0007669"/>
    <property type="project" value="UniProtKB-KW"/>
</dbReference>
<dbReference type="PANTHER" id="PTHR33653">
    <property type="entry name" value="RIBONUCLEASE VAPC2"/>
    <property type="match status" value="1"/>
</dbReference>
<dbReference type="AlphaFoldDB" id="A0A506UHA6"/>
<dbReference type="InterPro" id="IPR050556">
    <property type="entry name" value="Type_II_TA_system_RNase"/>
</dbReference>
<dbReference type="EMBL" id="VHLH01000001">
    <property type="protein sequence ID" value="TPW32691.1"/>
    <property type="molecule type" value="Genomic_DNA"/>
</dbReference>